<keyword evidence="2 3" id="KW-0560">Oxidoreductase</keyword>
<evidence type="ECO:0000313" key="4">
    <source>
        <dbReference type="Proteomes" id="UP000032289"/>
    </source>
</evidence>
<comment type="caution">
    <text evidence="3">The sequence shown here is derived from an EMBL/GenBank/DDBJ whole genome shotgun (WGS) entry which is preliminary data.</text>
</comment>
<evidence type="ECO:0000256" key="1">
    <source>
        <dbReference type="ARBA" id="ARBA00006484"/>
    </source>
</evidence>
<evidence type="ECO:0000256" key="2">
    <source>
        <dbReference type="ARBA" id="ARBA00023002"/>
    </source>
</evidence>
<dbReference type="InterPro" id="IPR002347">
    <property type="entry name" value="SDR_fam"/>
</dbReference>
<gene>
    <name evidence="3" type="ORF">ab3b_01930</name>
</gene>
<sequence>MVDRLKGKVAIVTGGTTGLGKAIAQRFIEEGAKVAITGRRANVGEAAAKELGGEDVIRFQQHDSSDEQGWQDLIAYTEEAFGPLNVSVNNAGIGATNDIEHDTFDAYRKLMSINADGMYLGTQYGFRAMKEHGGGSIINMSSILGLVGDTMTASYNASKGAARMFSKSAAVYAAQNDLNIRVNTVHPGYIATPMTDGSGEGDSVAPYVTQRLKTPMGRMGEPDDIAWICVYLASEESKFATGAEFVIDGGYTAQ</sequence>
<dbReference type="PRINTS" id="PR00080">
    <property type="entry name" value="SDRFAMILY"/>
</dbReference>
<dbReference type="PROSITE" id="PS00061">
    <property type="entry name" value="ADH_SHORT"/>
    <property type="match status" value="1"/>
</dbReference>
<dbReference type="GO" id="GO:0047044">
    <property type="term" value="F:androstan-3-alpha,17-beta-diol dehydrogenase (NAD+) activity"/>
    <property type="evidence" value="ECO:0007669"/>
    <property type="project" value="UniProtKB-EC"/>
</dbReference>
<evidence type="ECO:0000313" key="3">
    <source>
        <dbReference type="EMBL" id="KIU21685.1"/>
    </source>
</evidence>
<dbReference type="EC" id="1.1.1.53" evidence="3"/>
<dbReference type="GO" id="GO:0008206">
    <property type="term" value="P:bile acid metabolic process"/>
    <property type="evidence" value="ECO:0007669"/>
    <property type="project" value="UniProtKB-ARBA"/>
</dbReference>
<comment type="similarity">
    <text evidence="1">Belongs to the short-chain dehydrogenases/reductases (SDR) family.</text>
</comment>
<dbReference type="Pfam" id="PF13561">
    <property type="entry name" value="adh_short_C2"/>
    <property type="match status" value="1"/>
</dbReference>
<dbReference type="PANTHER" id="PTHR24321">
    <property type="entry name" value="DEHYDROGENASES, SHORT CHAIN"/>
    <property type="match status" value="1"/>
</dbReference>
<dbReference type="PRINTS" id="PR00081">
    <property type="entry name" value="GDHRDH"/>
</dbReference>
<accession>A0A0D1LNH6</accession>
<reference evidence="3 4" key="1">
    <citation type="journal article" date="2015" name="Microbiology (Mosc.)">
        <title>Genomics of the Weissella cibaria species with an examination of its metabolic traits.</title>
        <authorList>
            <person name="Lynch K.M."/>
            <person name="Lucid A."/>
            <person name="Arendt E.K."/>
            <person name="Sleator R.D."/>
            <person name="Lucey B."/>
            <person name="Coffey A."/>
        </authorList>
    </citation>
    <scope>NUCLEOTIDE SEQUENCE [LARGE SCALE GENOMIC DNA]</scope>
    <source>
        <strain evidence="3 4">AB3b</strain>
    </source>
</reference>
<dbReference type="PATRIC" id="fig|137591.24.peg.1873"/>
<organism evidence="3 4">
    <name type="scientific">Weissella cibaria</name>
    <dbReference type="NCBI Taxonomy" id="137591"/>
    <lineage>
        <taxon>Bacteria</taxon>
        <taxon>Bacillati</taxon>
        <taxon>Bacillota</taxon>
        <taxon>Bacilli</taxon>
        <taxon>Lactobacillales</taxon>
        <taxon>Lactobacillaceae</taxon>
        <taxon>Weissella</taxon>
    </lineage>
</organism>
<dbReference type="RefSeq" id="WP_043941699.1">
    <property type="nucleotide sequence ID" value="NZ_JWHT01000047.1"/>
</dbReference>
<dbReference type="InterPro" id="IPR036291">
    <property type="entry name" value="NAD(P)-bd_dom_sf"/>
</dbReference>
<dbReference type="PANTHER" id="PTHR24321:SF8">
    <property type="entry name" value="ESTRADIOL 17-BETA-DEHYDROGENASE 8-RELATED"/>
    <property type="match status" value="1"/>
</dbReference>
<proteinExistence type="inferred from homology"/>
<protein>
    <submittedName>
        <fullName evidence="3">3-alpha-(Or 20-beta)-hydroxysteroid dehydrogenase</fullName>
        <ecNumber evidence="3">1.1.1.53</ecNumber>
    </submittedName>
</protein>
<dbReference type="InterPro" id="IPR020904">
    <property type="entry name" value="Sc_DH/Rdtase_CS"/>
</dbReference>
<name>A0A0D1LNH6_9LACO</name>
<dbReference type="Gene3D" id="3.40.50.720">
    <property type="entry name" value="NAD(P)-binding Rossmann-like Domain"/>
    <property type="match status" value="1"/>
</dbReference>
<dbReference type="NCBIfam" id="NF005559">
    <property type="entry name" value="PRK07231.1"/>
    <property type="match status" value="1"/>
</dbReference>
<dbReference type="SUPFAM" id="SSF51735">
    <property type="entry name" value="NAD(P)-binding Rossmann-fold domains"/>
    <property type="match status" value="1"/>
</dbReference>
<dbReference type="FunFam" id="3.40.50.720:FF:000084">
    <property type="entry name" value="Short-chain dehydrogenase reductase"/>
    <property type="match status" value="1"/>
</dbReference>
<dbReference type="AlphaFoldDB" id="A0A0D1LNH6"/>
<dbReference type="EMBL" id="JWHT01000047">
    <property type="protein sequence ID" value="KIU21685.1"/>
    <property type="molecule type" value="Genomic_DNA"/>
</dbReference>
<dbReference type="Proteomes" id="UP000032289">
    <property type="component" value="Unassembled WGS sequence"/>
</dbReference>